<evidence type="ECO:0000313" key="2">
    <source>
        <dbReference type="Proteomes" id="UP000031620"/>
    </source>
</evidence>
<dbReference type="EMBL" id="AP014680">
    <property type="protein sequence ID" value="BAP84709.1"/>
    <property type="molecule type" value="Genomic_DNA"/>
</dbReference>
<dbReference type="KEGG" id="lho:LOOC260_101310"/>
<accession>A0A0A1GUL7</accession>
<sequence length="92" mass="10339">MCFFIIINSNVDLMSFSKTKATLVTSFNTDPARVVDKLNEVGKYFANVKNLSCYVSKMMSEAFSRKYIDSNNVTSELYRVCNNQKAAAQTAT</sequence>
<protein>
    <submittedName>
        <fullName evidence="1">Uncharacterized protein</fullName>
    </submittedName>
</protein>
<reference evidence="1 2" key="1">
    <citation type="submission" date="2014-11" db="EMBL/GenBank/DDBJ databases">
        <title>Complete genome sequence and analysis of Lactobacillus hokkaidonensis LOOC260T.</title>
        <authorList>
            <person name="Tanizawa Y."/>
            <person name="Tohno M."/>
            <person name="Kaminuma E."/>
            <person name="Nakamura Y."/>
            <person name="Arita M."/>
        </authorList>
    </citation>
    <scope>NUCLEOTIDE SEQUENCE [LARGE SCALE GENOMIC DNA]</scope>
    <source>
        <strain evidence="1 2">LOOC260</strain>
    </source>
</reference>
<dbReference type="HOGENOM" id="CLU_2409546_0_0_9"/>
<gene>
    <name evidence="1" type="ORF">LOOC260_101310</name>
</gene>
<evidence type="ECO:0000313" key="1">
    <source>
        <dbReference type="EMBL" id="BAP84709.1"/>
    </source>
</evidence>
<dbReference type="STRING" id="1291742.LOOC260_101310"/>
<organism evidence="1 2">
    <name type="scientific">Paucilactobacillus hokkaidonensis JCM 18461</name>
    <dbReference type="NCBI Taxonomy" id="1291742"/>
    <lineage>
        <taxon>Bacteria</taxon>
        <taxon>Bacillati</taxon>
        <taxon>Bacillota</taxon>
        <taxon>Bacilli</taxon>
        <taxon>Lactobacillales</taxon>
        <taxon>Lactobacillaceae</taxon>
        <taxon>Paucilactobacillus</taxon>
    </lineage>
</organism>
<name>A0A0A1GUL7_9LACO</name>
<dbReference type="Proteomes" id="UP000031620">
    <property type="component" value="Chromosome"/>
</dbReference>
<dbReference type="AlphaFoldDB" id="A0A0A1GUL7"/>
<proteinExistence type="predicted"/>